<sequence length="359" mass="40997">MRRSRSFDLLPFDREIERTCRRLNRERREALQEQQLIIVDEALHGNEDARPLRDYIVPTVNGARSSIARPAVQANNFEIKPAIIQMIQTSVQFAGMPNDNSNAHIANFLEICDTFKQNGVSDNAIRQRLFPFSLRDKEKEWLHSLPAGTITTRDGLAHKFLAKYFPPARTTKLRNDITTFAQFEMESLYEVWKRYKDLLRKCPHHGLLIWLQVRTFYNGLGSNTRTMIDVATGGTLMRKTPEAAYELLEEMAFNNYQWSSERSMARKTVGAHNIDVVTALSAQMTALSNKLEHLNVSAIHTQVCELCGGNHTSVNCQVGSLFASSSAEQAHYVSNFQRQQNNLYSNTYNPGWRNLPNLS</sequence>
<protein>
    <submittedName>
        <fullName evidence="1">Uncharacterized protein</fullName>
    </submittedName>
</protein>
<accession>A0ACB8JQX1</accession>
<proteinExistence type="predicted"/>
<organism evidence="1 2">
    <name type="scientific">Citrus sinensis</name>
    <name type="common">Sweet orange</name>
    <name type="synonym">Citrus aurantium var. sinensis</name>
    <dbReference type="NCBI Taxonomy" id="2711"/>
    <lineage>
        <taxon>Eukaryota</taxon>
        <taxon>Viridiplantae</taxon>
        <taxon>Streptophyta</taxon>
        <taxon>Embryophyta</taxon>
        <taxon>Tracheophyta</taxon>
        <taxon>Spermatophyta</taxon>
        <taxon>Magnoliopsida</taxon>
        <taxon>eudicotyledons</taxon>
        <taxon>Gunneridae</taxon>
        <taxon>Pentapetalae</taxon>
        <taxon>rosids</taxon>
        <taxon>malvids</taxon>
        <taxon>Sapindales</taxon>
        <taxon>Rutaceae</taxon>
        <taxon>Aurantioideae</taxon>
        <taxon>Citrus</taxon>
    </lineage>
</organism>
<comment type="caution">
    <text evidence="1">The sequence shown here is derived from an EMBL/GenBank/DDBJ whole genome shotgun (WGS) entry which is preliminary data.</text>
</comment>
<evidence type="ECO:0000313" key="1">
    <source>
        <dbReference type="EMBL" id="KAH9734901.1"/>
    </source>
</evidence>
<evidence type="ECO:0000313" key="2">
    <source>
        <dbReference type="Proteomes" id="UP000829398"/>
    </source>
</evidence>
<dbReference type="Proteomes" id="UP000829398">
    <property type="component" value="Chromosome 6"/>
</dbReference>
<keyword evidence="2" id="KW-1185">Reference proteome</keyword>
<gene>
    <name evidence="1" type="ORF">KPL71_017554</name>
</gene>
<name>A0ACB8JQX1_CITSI</name>
<reference evidence="2" key="1">
    <citation type="journal article" date="2023" name="Hortic. Res.">
        <title>A chromosome-level phased genome enabling allele-level studies in sweet orange: a case study on citrus Huanglongbing tolerance.</title>
        <authorList>
            <person name="Wu B."/>
            <person name="Yu Q."/>
            <person name="Deng Z."/>
            <person name="Duan Y."/>
            <person name="Luo F."/>
            <person name="Gmitter F. Jr."/>
        </authorList>
    </citation>
    <scope>NUCLEOTIDE SEQUENCE [LARGE SCALE GENOMIC DNA]</scope>
    <source>
        <strain evidence="2">cv. Valencia</strain>
    </source>
</reference>
<dbReference type="EMBL" id="CM039175">
    <property type="protein sequence ID" value="KAH9734901.1"/>
    <property type="molecule type" value="Genomic_DNA"/>
</dbReference>